<dbReference type="Gene3D" id="1.20.1640.10">
    <property type="entry name" value="Multidrug efflux transporter AcrB transmembrane domain"/>
    <property type="match status" value="2"/>
</dbReference>
<feature type="transmembrane region" description="Helical" evidence="1">
    <location>
        <begin position="937"/>
        <end position="957"/>
    </location>
</feature>
<feature type="transmembrane region" description="Helical" evidence="1">
    <location>
        <begin position="329"/>
        <end position="354"/>
    </location>
</feature>
<dbReference type="PANTHER" id="PTHR32063:SF18">
    <property type="entry name" value="CATION EFFLUX SYSTEM PROTEIN"/>
    <property type="match status" value="1"/>
</dbReference>
<comment type="caution">
    <text evidence="2">The sequence shown here is derived from an EMBL/GenBank/DDBJ whole genome shotgun (WGS) entry which is preliminary data.</text>
</comment>
<keyword evidence="1" id="KW-1133">Transmembrane helix</keyword>
<evidence type="ECO:0000313" key="3">
    <source>
        <dbReference type="Proteomes" id="UP000260759"/>
    </source>
</evidence>
<dbReference type="PANTHER" id="PTHR32063">
    <property type="match status" value="1"/>
</dbReference>
<dbReference type="SUPFAM" id="SSF82866">
    <property type="entry name" value="Multidrug efflux transporter AcrB transmembrane domain"/>
    <property type="match status" value="2"/>
</dbReference>
<feature type="transmembrane region" description="Helical" evidence="1">
    <location>
        <begin position="983"/>
        <end position="1001"/>
    </location>
</feature>
<evidence type="ECO:0000313" key="2">
    <source>
        <dbReference type="EMBL" id="RGN92431.1"/>
    </source>
</evidence>
<feature type="transmembrane region" description="Helical" evidence="1">
    <location>
        <begin position="911"/>
        <end position="931"/>
    </location>
</feature>
<sequence>MDISKWAFQNRNLIYFLVAVLLLGGAYSSYEMSKLEDPEIKVKLAMVVTPYPGASAHQVELEVTDVLEKSIRSMGHIDNVESYSYNDLSLIQIELTTTTRDDEVEQCWDMLRRKVNDARASLPDGAGTPIVKDDFGNVYGMFYALTGDGLSDRQLSDYAELVKREISDMEGIDRVELYGKRSECINISLLQDRMANLGVKPAEVLATLNGQNKTTYSGYYDNGDHRIRVTVSDKFKTVEDIGNMLIQGHDDDQLRMRDIAQIEKGYEEPTRNEMFFDSERAQGILIAASSGTDIVKVGAEVEKRLAQLKETRLPAGVDCHKVFYQPERVGASLGTFIINLIESVIIVVLILMVAMGFKSGVIIGISLVVTVFGSFMFLYTAGGTMQRVSLAAFVLAMGMLVDNAIVIIDGILVDLKAGKKRMEAMTAIGRQTAMPLLGATLIAIIAFLPIFMSPDTAGVYTRDLFIVLAVSLLLSWVLALVHVPLMANRYLHPAVETNATGAREYKGRTYAVLRAALRMGLAHRWSFVLTMLVLLGLSAFGYQYMRQGFFPDMVYDQLYMEYKLPEGNSSTQVVQDLREIETYLKTRKEVTHVTTSIGGTPGRYNLVRSIANPSLAYGELIIDFTSPEELVDNMDEIQSYLTHHYPNAYVKMKRYNLMFKKYPIEVQFMGPDPAVLHRLADSARSIMENTPEICLITTDWEPQVPVLSIEYDQAAARTLGLSRNDVSLSLLSANGGIPIGFFYEGIHRDNIYLKCLDEEGQPIEDLSNTQVFSSLPSLNGLLNEETMVKLKAGTLSKEELVESLMGSTPLKQISKSIDIRWEDPVVPRYNGQRSQRVQCSPTPGIETEKARQAIARQIERIELPEGYTLQWQGEKSASDQSMKYLFKNFPLAIILMIAILIMLFKDYRKPLIIFCCIPMVVVGVAAVMLLTGKTFNFVAIVGTLGLIGMLIKNGIVLMDEITLQINQGVEPMKALIDSSQSRLRPVSMAALTTILGMIPLLPDAMFGSLAASIMGGLTFGTLITLLFIPVLYALFFHINTQD</sequence>
<feature type="transmembrane region" description="Helical" evidence="1">
    <location>
        <begin position="464"/>
        <end position="483"/>
    </location>
</feature>
<protein>
    <submittedName>
        <fullName evidence="2">AcrB/AcrD/AcrF family protein</fullName>
    </submittedName>
</protein>
<keyword evidence="1" id="KW-0472">Membrane</keyword>
<dbReference type="GO" id="GO:0005886">
    <property type="term" value="C:plasma membrane"/>
    <property type="evidence" value="ECO:0007669"/>
    <property type="project" value="TreeGrafter"/>
</dbReference>
<dbReference type="GO" id="GO:0042910">
    <property type="term" value="F:xenobiotic transmembrane transporter activity"/>
    <property type="evidence" value="ECO:0007669"/>
    <property type="project" value="TreeGrafter"/>
</dbReference>
<dbReference type="InterPro" id="IPR027463">
    <property type="entry name" value="AcrB_DN_DC_subdom"/>
</dbReference>
<dbReference type="RefSeq" id="WP_117600900.1">
    <property type="nucleotide sequence ID" value="NZ_QSVA01000012.1"/>
</dbReference>
<feature type="transmembrane region" description="Helical" evidence="1">
    <location>
        <begin position="884"/>
        <end position="904"/>
    </location>
</feature>
<keyword evidence="1" id="KW-0812">Transmembrane</keyword>
<dbReference type="SUPFAM" id="SSF82693">
    <property type="entry name" value="Multidrug efflux transporter AcrB pore domain, PN1, PN2, PC1 and PC2 subdomains"/>
    <property type="match status" value="2"/>
</dbReference>
<dbReference type="Gene3D" id="3.30.70.1320">
    <property type="entry name" value="Multidrug efflux transporter AcrB pore domain like"/>
    <property type="match status" value="1"/>
</dbReference>
<dbReference type="Gene3D" id="3.30.2090.10">
    <property type="entry name" value="Multidrug efflux transporter AcrB TolC docking domain, DN and DC subdomains"/>
    <property type="match status" value="2"/>
</dbReference>
<dbReference type="Gene3D" id="3.30.70.1430">
    <property type="entry name" value="Multidrug efflux transporter AcrB pore domain"/>
    <property type="match status" value="2"/>
</dbReference>
<dbReference type="EMBL" id="QSVA01000012">
    <property type="protein sequence ID" value="RGN92431.1"/>
    <property type="molecule type" value="Genomic_DNA"/>
</dbReference>
<accession>A0A3E5ETX8</accession>
<organism evidence="2 3">
    <name type="scientific">Bacteroides uniformis</name>
    <dbReference type="NCBI Taxonomy" id="820"/>
    <lineage>
        <taxon>Bacteria</taxon>
        <taxon>Pseudomonadati</taxon>
        <taxon>Bacteroidota</taxon>
        <taxon>Bacteroidia</taxon>
        <taxon>Bacteroidales</taxon>
        <taxon>Bacteroidaceae</taxon>
        <taxon>Bacteroides</taxon>
    </lineage>
</organism>
<dbReference type="PRINTS" id="PR00702">
    <property type="entry name" value="ACRIFLAVINRP"/>
</dbReference>
<proteinExistence type="predicted"/>
<feature type="transmembrane region" description="Helical" evidence="1">
    <location>
        <begin position="1013"/>
        <end position="1036"/>
    </location>
</feature>
<dbReference type="Gene3D" id="3.30.70.1440">
    <property type="entry name" value="Multidrug efflux transporter AcrB pore domain"/>
    <property type="match status" value="1"/>
</dbReference>
<dbReference type="InterPro" id="IPR001036">
    <property type="entry name" value="Acrflvin-R"/>
</dbReference>
<gene>
    <name evidence="2" type="ORF">DXB37_14195</name>
</gene>
<dbReference type="Pfam" id="PF00873">
    <property type="entry name" value="ACR_tran"/>
    <property type="match status" value="1"/>
</dbReference>
<dbReference type="AlphaFoldDB" id="A0A3E5ETX8"/>
<dbReference type="SUPFAM" id="SSF82714">
    <property type="entry name" value="Multidrug efflux transporter AcrB TolC docking domain, DN and DC subdomains"/>
    <property type="match status" value="2"/>
</dbReference>
<feature type="transmembrane region" description="Helical" evidence="1">
    <location>
        <begin position="525"/>
        <end position="545"/>
    </location>
</feature>
<feature type="transmembrane region" description="Helical" evidence="1">
    <location>
        <begin position="361"/>
        <end position="382"/>
    </location>
</feature>
<feature type="transmembrane region" description="Helical" evidence="1">
    <location>
        <begin position="388"/>
        <end position="412"/>
    </location>
</feature>
<dbReference type="Proteomes" id="UP000260759">
    <property type="component" value="Unassembled WGS sequence"/>
</dbReference>
<name>A0A3E5ETX8_BACUN</name>
<evidence type="ECO:0000256" key="1">
    <source>
        <dbReference type="SAM" id="Phobius"/>
    </source>
</evidence>
<feature type="transmembrane region" description="Helical" evidence="1">
    <location>
        <begin position="433"/>
        <end position="452"/>
    </location>
</feature>
<reference evidence="2 3" key="1">
    <citation type="submission" date="2018-08" db="EMBL/GenBank/DDBJ databases">
        <title>A genome reference for cultivated species of the human gut microbiota.</title>
        <authorList>
            <person name="Zou Y."/>
            <person name="Xue W."/>
            <person name="Luo G."/>
        </authorList>
    </citation>
    <scope>NUCLEOTIDE SEQUENCE [LARGE SCALE GENOMIC DNA]</scope>
    <source>
        <strain evidence="2 3">OM03-4</strain>
    </source>
</reference>